<dbReference type="EMBL" id="MU273511">
    <property type="protein sequence ID" value="KAI0033847.1"/>
    <property type="molecule type" value="Genomic_DNA"/>
</dbReference>
<reference evidence="1" key="2">
    <citation type="journal article" date="2022" name="New Phytol.">
        <title>Evolutionary transition to the ectomycorrhizal habit in the genomes of a hyperdiverse lineage of mushroom-forming fungi.</title>
        <authorList>
            <person name="Looney B."/>
            <person name="Miyauchi S."/>
            <person name="Morin E."/>
            <person name="Drula E."/>
            <person name="Courty P.E."/>
            <person name="Kohler A."/>
            <person name="Kuo A."/>
            <person name="LaButti K."/>
            <person name="Pangilinan J."/>
            <person name="Lipzen A."/>
            <person name="Riley R."/>
            <person name="Andreopoulos W."/>
            <person name="He G."/>
            <person name="Johnson J."/>
            <person name="Nolan M."/>
            <person name="Tritt A."/>
            <person name="Barry K.W."/>
            <person name="Grigoriev I.V."/>
            <person name="Nagy L.G."/>
            <person name="Hibbett D."/>
            <person name="Henrissat B."/>
            <person name="Matheny P.B."/>
            <person name="Labbe J."/>
            <person name="Martin F.M."/>
        </authorList>
    </citation>
    <scope>NUCLEOTIDE SEQUENCE</scope>
    <source>
        <strain evidence="1">EC-137</strain>
    </source>
</reference>
<gene>
    <name evidence="1" type="ORF">K488DRAFT_28013</name>
</gene>
<feature type="non-terminal residue" evidence="1">
    <location>
        <position position="150"/>
    </location>
</feature>
<comment type="caution">
    <text evidence="1">The sequence shown here is derived from an EMBL/GenBank/DDBJ whole genome shotgun (WGS) entry which is preliminary data.</text>
</comment>
<proteinExistence type="predicted"/>
<dbReference type="Proteomes" id="UP000814128">
    <property type="component" value="Unassembled WGS sequence"/>
</dbReference>
<evidence type="ECO:0000313" key="1">
    <source>
        <dbReference type="EMBL" id="KAI0033847.1"/>
    </source>
</evidence>
<accession>A0ACB8QQ26</accession>
<name>A0ACB8QQ26_9AGAM</name>
<evidence type="ECO:0000313" key="2">
    <source>
        <dbReference type="Proteomes" id="UP000814128"/>
    </source>
</evidence>
<feature type="non-terminal residue" evidence="1">
    <location>
        <position position="1"/>
    </location>
</feature>
<keyword evidence="2" id="KW-1185">Reference proteome</keyword>
<reference evidence="1" key="1">
    <citation type="submission" date="2021-02" db="EMBL/GenBank/DDBJ databases">
        <authorList>
            <consortium name="DOE Joint Genome Institute"/>
            <person name="Ahrendt S."/>
            <person name="Looney B.P."/>
            <person name="Miyauchi S."/>
            <person name="Morin E."/>
            <person name="Drula E."/>
            <person name="Courty P.E."/>
            <person name="Chicoki N."/>
            <person name="Fauchery L."/>
            <person name="Kohler A."/>
            <person name="Kuo A."/>
            <person name="Labutti K."/>
            <person name="Pangilinan J."/>
            <person name="Lipzen A."/>
            <person name="Riley R."/>
            <person name="Andreopoulos W."/>
            <person name="He G."/>
            <person name="Johnson J."/>
            <person name="Barry K.W."/>
            <person name="Grigoriev I.V."/>
            <person name="Nagy L."/>
            <person name="Hibbett D."/>
            <person name="Henrissat B."/>
            <person name="Matheny P.B."/>
            <person name="Labbe J."/>
            <person name="Martin F."/>
        </authorList>
    </citation>
    <scope>NUCLEOTIDE SEQUENCE</scope>
    <source>
        <strain evidence="1">EC-137</strain>
    </source>
</reference>
<protein>
    <submittedName>
        <fullName evidence="1">Uncharacterized protein</fullName>
    </submittedName>
</protein>
<organism evidence="1 2">
    <name type="scientific">Vararia minispora EC-137</name>
    <dbReference type="NCBI Taxonomy" id="1314806"/>
    <lineage>
        <taxon>Eukaryota</taxon>
        <taxon>Fungi</taxon>
        <taxon>Dikarya</taxon>
        <taxon>Basidiomycota</taxon>
        <taxon>Agaricomycotina</taxon>
        <taxon>Agaricomycetes</taxon>
        <taxon>Russulales</taxon>
        <taxon>Lachnocladiaceae</taxon>
        <taxon>Vararia</taxon>
    </lineage>
</organism>
<sequence>GTIVPQRIWEPLQRGDRSRRVVQGVAFQLPIFFRQRGVVGIPLRTAAGGYTDSIEDGNYHAPVGDRTTTHLTLSWPGYDSFRQEVEFQDSSRRPITIAKLAERTGRFVQRFIEASQRCLQLLVRWTVGVPDDRAPPILREEIIIVGVVHV</sequence>